<evidence type="ECO:0000313" key="2">
    <source>
        <dbReference type="Proteomes" id="UP000635384"/>
    </source>
</evidence>
<name>A0ABR8KRY1_9SPHN</name>
<dbReference type="EMBL" id="JACXLC010000001">
    <property type="protein sequence ID" value="MBD2843504.1"/>
    <property type="molecule type" value="Genomic_DNA"/>
</dbReference>
<dbReference type="RefSeq" id="WP_190788859.1">
    <property type="nucleotide sequence ID" value="NZ_JACXLC010000001.1"/>
</dbReference>
<evidence type="ECO:0000313" key="1">
    <source>
        <dbReference type="EMBL" id="MBD2843504.1"/>
    </source>
</evidence>
<organism evidence="1 2">
    <name type="scientific">Erythrobacter rubeus</name>
    <dbReference type="NCBI Taxonomy" id="2760803"/>
    <lineage>
        <taxon>Bacteria</taxon>
        <taxon>Pseudomonadati</taxon>
        <taxon>Pseudomonadota</taxon>
        <taxon>Alphaproteobacteria</taxon>
        <taxon>Sphingomonadales</taxon>
        <taxon>Erythrobacteraceae</taxon>
        <taxon>Erythrobacter/Porphyrobacter group</taxon>
        <taxon>Erythrobacter</taxon>
    </lineage>
</organism>
<protein>
    <submittedName>
        <fullName evidence="1">Uncharacterized protein</fullName>
    </submittedName>
</protein>
<proteinExistence type="predicted"/>
<gene>
    <name evidence="1" type="ORF">IB285_14680</name>
</gene>
<accession>A0ABR8KRY1</accession>
<comment type="caution">
    <text evidence="1">The sequence shown here is derived from an EMBL/GenBank/DDBJ whole genome shotgun (WGS) entry which is preliminary data.</text>
</comment>
<dbReference type="Proteomes" id="UP000635384">
    <property type="component" value="Unassembled WGS sequence"/>
</dbReference>
<sequence length="60" mass="6896">MTLEQLIRNHELAKANAARSTSAEERETYFDLVAYYAKRIREAQDGDGRYVADWSPDESS</sequence>
<keyword evidence="2" id="KW-1185">Reference proteome</keyword>
<reference evidence="1 2" key="1">
    <citation type="submission" date="2020-09" db="EMBL/GenBank/DDBJ databases">
        <authorList>
            <person name="Yoon J.-W."/>
        </authorList>
    </citation>
    <scope>NUCLEOTIDE SEQUENCE [LARGE SCALE GENOMIC DNA]</scope>
    <source>
        <strain evidence="1 2">KMU-140</strain>
    </source>
</reference>